<feature type="domain" description="Nudix hydrolase" evidence="4">
    <location>
        <begin position="4"/>
        <end position="159"/>
    </location>
</feature>
<dbReference type="RefSeq" id="WP_238677472.1">
    <property type="nucleotide sequence ID" value="NZ_JAKKFD010000007.1"/>
</dbReference>
<name>A0ABS9MWN6_9ACTN</name>
<comment type="caution">
    <text evidence="5">The sequence shown here is derived from an EMBL/GenBank/DDBJ whole genome shotgun (WGS) entry which is preliminary data.</text>
</comment>
<evidence type="ECO:0000256" key="3">
    <source>
        <dbReference type="SAM" id="MobiDB-lite"/>
    </source>
</evidence>
<evidence type="ECO:0000256" key="2">
    <source>
        <dbReference type="ARBA" id="ARBA00022801"/>
    </source>
</evidence>
<dbReference type="EMBL" id="JAKKFD010000007">
    <property type="protein sequence ID" value="MCG5442098.1"/>
    <property type="molecule type" value="Genomic_DNA"/>
</dbReference>
<proteinExistence type="predicted"/>
<gene>
    <name evidence="5" type="ORF">NIE79_006061</name>
</gene>
<dbReference type="PROSITE" id="PS00893">
    <property type="entry name" value="NUDIX_BOX"/>
    <property type="match status" value="1"/>
</dbReference>
<dbReference type="CDD" id="cd02883">
    <property type="entry name" value="NUDIX_Hydrolase"/>
    <property type="match status" value="2"/>
</dbReference>
<dbReference type="PROSITE" id="PS51462">
    <property type="entry name" value="NUDIX"/>
    <property type="match status" value="2"/>
</dbReference>
<evidence type="ECO:0000313" key="5">
    <source>
        <dbReference type="EMBL" id="MCG5442098.1"/>
    </source>
</evidence>
<keyword evidence="6" id="KW-1185">Reference proteome</keyword>
<evidence type="ECO:0000256" key="1">
    <source>
        <dbReference type="ARBA" id="ARBA00001946"/>
    </source>
</evidence>
<dbReference type="InterPro" id="IPR020084">
    <property type="entry name" value="NUDIX_hydrolase_CS"/>
</dbReference>
<reference evidence="5 6" key="1">
    <citation type="submission" date="2022-01" db="EMBL/GenBank/DDBJ databases">
        <authorList>
            <person name="Riesco R."/>
            <person name="Trujillo M.E."/>
        </authorList>
    </citation>
    <scope>NUCLEOTIDE SEQUENCE [LARGE SCALE GENOMIC DNA]</scope>
    <source>
        <strain evidence="5 6">NIE79</strain>
    </source>
</reference>
<sequence length="326" mass="34301">MQFRRRVGAYGLLRDSGRVLVVRDGTEGEFPGVWRLPGGAVGHAEDPERAVVRELAGQAGLAVTVTRLLAVVADVATYPEDEVALHTDRLLFDLSAPHDALSDDELSQGVRPESARPGSGSGEAGAGLIDQACWLSLAEVAQLPLTPFTAEALGLPVTPLPPGARRSRDLFPPPHPDRRLRFGAYGLVTDPAGRILLTRIAEGYPGAGLWHLPGGGTDHGEQPATGLLRELVEEGGQVGRVVELLGVNNLHNPAAMGPEGRPLDWHGVRVIYRVLVDVPTDAVVTETAGGSTARAGWFTGAEAADLPLSDIAAEAIGQSGRKHSAR</sequence>
<evidence type="ECO:0000313" key="6">
    <source>
        <dbReference type="Proteomes" id="UP001201629"/>
    </source>
</evidence>
<protein>
    <submittedName>
        <fullName evidence="5">NUDIX domain-containing protein</fullName>
    </submittedName>
</protein>
<comment type="cofactor">
    <cofactor evidence="1">
        <name>Mg(2+)</name>
        <dbReference type="ChEBI" id="CHEBI:18420"/>
    </cofactor>
</comment>
<dbReference type="InterPro" id="IPR000086">
    <property type="entry name" value="NUDIX_hydrolase_dom"/>
</dbReference>
<dbReference type="InterPro" id="IPR015797">
    <property type="entry name" value="NUDIX_hydrolase-like_dom_sf"/>
</dbReference>
<dbReference type="SUPFAM" id="SSF55811">
    <property type="entry name" value="Nudix"/>
    <property type="match status" value="2"/>
</dbReference>
<evidence type="ECO:0000259" key="4">
    <source>
        <dbReference type="PROSITE" id="PS51462"/>
    </source>
</evidence>
<feature type="domain" description="Nudix hydrolase" evidence="4">
    <location>
        <begin position="177"/>
        <end position="320"/>
    </location>
</feature>
<feature type="region of interest" description="Disordered" evidence="3">
    <location>
        <begin position="102"/>
        <end position="123"/>
    </location>
</feature>
<accession>A0ABS9MWN6</accession>
<dbReference type="Pfam" id="PF00293">
    <property type="entry name" value="NUDIX"/>
    <property type="match status" value="2"/>
</dbReference>
<dbReference type="Gene3D" id="3.90.79.10">
    <property type="entry name" value="Nucleoside Triphosphate Pyrophosphohydrolase"/>
    <property type="match status" value="2"/>
</dbReference>
<dbReference type="PANTHER" id="PTHR43046">
    <property type="entry name" value="GDP-MANNOSE MANNOSYL HYDROLASE"/>
    <property type="match status" value="1"/>
</dbReference>
<organism evidence="5 6">
    <name type="scientific">Micromonospora trifolii</name>
    <dbReference type="NCBI Taxonomy" id="2911208"/>
    <lineage>
        <taxon>Bacteria</taxon>
        <taxon>Bacillati</taxon>
        <taxon>Actinomycetota</taxon>
        <taxon>Actinomycetes</taxon>
        <taxon>Micromonosporales</taxon>
        <taxon>Micromonosporaceae</taxon>
        <taxon>Micromonospora</taxon>
    </lineage>
</organism>
<keyword evidence="2" id="KW-0378">Hydrolase</keyword>
<dbReference type="Proteomes" id="UP001201629">
    <property type="component" value="Unassembled WGS sequence"/>
</dbReference>
<dbReference type="PANTHER" id="PTHR43046:SF2">
    <property type="entry name" value="8-OXO-DGTP DIPHOSPHATASE-RELATED"/>
    <property type="match status" value="1"/>
</dbReference>